<sequence length="44" mass="5035">MGKRTDYSKRSSEIIASFMINICIDTRFPSTFLKLQQGRNIGLP</sequence>
<proteinExistence type="predicted"/>
<accession>C6M812</accession>
<reference evidence="1" key="1">
    <citation type="submission" date="2009-07" db="EMBL/GenBank/DDBJ databases">
        <authorList>
            <person name="Weinstock G."/>
            <person name="Sodergren E."/>
            <person name="Clifton S."/>
            <person name="Fulton L."/>
            <person name="Fulton B."/>
            <person name="Courtney L."/>
            <person name="Fronick C."/>
            <person name="Harrison M."/>
            <person name="Strong C."/>
            <person name="Farmer C."/>
            <person name="Delahaunty K."/>
            <person name="Markovic C."/>
            <person name="Hall O."/>
            <person name="Minx P."/>
            <person name="Tomlinson C."/>
            <person name="Mitreva M."/>
            <person name="Nelson J."/>
            <person name="Hou S."/>
            <person name="Wollam A."/>
            <person name="Pepin K.H."/>
            <person name="Johnson M."/>
            <person name="Bhonagiri V."/>
            <person name="Nash W.E."/>
            <person name="Warren W."/>
            <person name="Chinwalla A."/>
            <person name="Mardis E.R."/>
            <person name="Wilson R.K."/>
        </authorList>
    </citation>
    <scope>NUCLEOTIDE SEQUENCE [LARGE SCALE GENOMIC DNA]</scope>
    <source>
        <strain evidence="1">ATCC 29256</strain>
    </source>
</reference>
<dbReference type="AlphaFoldDB" id="C6M812"/>
<keyword evidence="2" id="KW-1185">Reference proteome</keyword>
<dbReference type="Proteomes" id="UP000005365">
    <property type="component" value="Unassembled WGS sequence"/>
</dbReference>
<protein>
    <submittedName>
        <fullName evidence="1">Uncharacterized protein</fullName>
    </submittedName>
</protein>
<evidence type="ECO:0000313" key="2">
    <source>
        <dbReference type="Proteomes" id="UP000005365"/>
    </source>
</evidence>
<organism evidence="1 2">
    <name type="scientific">Neisseria sicca ATCC 29256</name>
    <dbReference type="NCBI Taxonomy" id="547045"/>
    <lineage>
        <taxon>Bacteria</taxon>
        <taxon>Pseudomonadati</taxon>
        <taxon>Pseudomonadota</taxon>
        <taxon>Betaproteobacteria</taxon>
        <taxon>Neisseriales</taxon>
        <taxon>Neisseriaceae</taxon>
        <taxon>Neisseria</taxon>
    </lineage>
</organism>
<evidence type="ECO:0000313" key="1">
    <source>
        <dbReference type="EMBL" id="EET43589.1"/>
    </source>
</evidence>
<comment type="caution">
    <text evidence="1">The sequence shown here is derived from an EMBL/GenBank/DDBJ whole genome shotgun (WGS) entry which is preliminary data.</text>
</comment>
<gene>
    <name evidence="1" type="ORF">NEISICOT_02677</name>
</gene>
<name>C6M812_NEISI</name>
<dbReference type="EMBL" id="ACKO02000018">
    <property type="protein sequence ID" value="EET43589.1"/>
    <property type="molecule type" value="Genomic_DNA"/>
</dbReference>